<keyword evidence="4" id="KW-0808">Transferase</keyword>
<dbReference type="Pfam" id="PF01063">
    <property type="entry name" value="Aminotran_4"/>
    <property type="match status" value="1"/>
</dbReference>
<dbReference type="EMBL" id="CP000478">
    <property type="protein sequence ID" value="ABK18880.1"/>
    <property type="molecule type" value="Genomic_DNA"/>
</dbReference>
<protein>
    <submittedName>
        <fullName evidence="4">Aminotransferase, class IV</fullName>
    </submittedName>
</protein>
<dbReference type="CDD" id="cd00449">
    <property type="entry name" value="PLPDE_IV"/>
    <property type="match status" value="1"/>
</dbReference>
<keyword evidence="4" id="KW-0032">Aminotransferase</keyword>
<evidence type="ECO:0000256" key="3">
    <source>
        <dbReference type="ARBA" id="ARBA00022898"/>
    </source>
</evidence>
<dbReference type="STRING" id="335543.Sfum_3207"/>
<keyword evidence="3" id="KW-0663">Pyridoxal phosphate</keyword>
<comment type="cofactor">
    <cofactor evidence="1">
        <name>pyridoxal 5'-phosphate</name>
        <dbReference type="ChEBI" id="CHEBI:597326"/>
    </cofactor>
</comment>
<keyword evidence="5" id="KW-1185">Reference proteome</keyword>
<dbReference type="FunFam" id="3.20.10.10:FF:000002">
    <property type="entry name" value="D-alanine aminotransferase"/>
    <property type="match status" value="1"/>
</dbReference>
<dbReference type="HOGENOM" id="CLU_020844_0_0_7"/>
<dbReference type="Gene3D" id="3.20.10.10">
    <property type="entry name" value="D-amino Acid Aminotransferase, subunit A, domain 2"/>
    <property type="match status" value="1"/>
</dbReference>
<dbReference type="GO" id="GO:0008483">
    <property type="term" value="F:transaminase activity"/>
    <property type="evidence" value="ECO:0007669"/>
    <property type="project" value="UniProtKB-KW"/>
</dbReference>
<evidence type="ECO:0000313" key="5">
    <source>
        <dbReference type="Proteomes" id="UP000001784"/>
    </source>
</evidence>
<dbReference type="GO" id="GO:0046394">
    <property type="term" value="P:carboxylic acid biosynthetic process"/>
    <property type="evidence" value="ECO:0007669"/>
    <property type="project" value="UniProtKB-ARBA"/>
</dbReference>
<reference evidence="4 5" key="1">
    <citation type="submission" date="2006-10" db="EMBL/GenBank/DDBJ databases">
        <title>Complete sequence of Syntrophobacter fumaroxidans MPOB.</title>
        <authorList>
            <consortium name="US DOE Joint Genome Institute"/>
            <person name="Copeland A."/>
            <person name="Lucas S."/>
            <person name="Lapidus A."/>
            <person name="Barry K."/>
            <person name="Detter J.C."/>
            <person name="Glavina del Rio T."/>
            <person name="Hammon N."/>
            <person name="Israni S."/>
            <person name="Pitluck S."/>
            <person name="Goltsman E.G."/>
            <person name="Martinez M."/>
            <person name="Schmutz J."/>
            <person name="Larimer F."/>
            <person name="Land M."/>
            <person name="Hauser L."/>
            <person name="Kyrpides N."/>
            <person name="Kim E."/>
            <person name="Boone D.R."/>
            <person name="Brockman F."/>
            <person name="Culley D."/>
            <person name="Ferry J."/>
            <person name="Gunsalus R."/>
            <person name="McInerney M.J."/>
            <person name="Morrison M."/>
            <person name="Plugge C."/>
            <person name="Rohlin L."/>
            <person name="Scholten J."/>
            <person name="Sieber J."/>
            <person name="Stams A.J.M."/>
            <person name="Worm P."/>
            <person name="Henstra A.M."/>
            <person name="Richardson P."/>
        </authorList>
    </citation>
    <scope>NUCLEOTIDE SEQUENCE [LARGE SCALE GENOMIC DNA]</scope>
    <source>
        <strain evidence="5">DSM 10017 / MPOB</strain>
    </source>
</reference>
<dbReference type="SUPFAM" id="SSF56752">
    <property type="entry name" value="D-aminoacid aminotransferase-like PLP-dependent enzymes"/>
    <property type="match status" value="1"/>
</dbReference>
<dbReference type="PANTHER" id="PTHR42743">
    <property type="entry name" value="AMINO-ACID AMINOTRANSFERASE"/>
    <property type="match status" value="1"/>
</dbReference>
<evidence type="ECO:0000313" key="4">
    <source>
        <dbReference type="EMBL" id="ABK18880.1"/>
    </source>
</evidence>
<evidence type="ECO:0000256" key="1">
    <source>
        <dbReference type="ARBA" id="ARBA00001933"/>
    </source>
</evidence>
<dbReference type="InterPro" id="IPR050571">
    <property type="entry name" value="Class-IV_PLP-Dep_Aminotrnsfr"/>
</dbReference>
<dbReference type="KEGG" id="sfu:Sfum_3207"/>
<accession>A0LN78</accession>
<dbReference type="InterPro" id="IPR001544">
    <property type="entry name" value="Aminotrans_IV"/>
</dbReference>
<dbReference type="InterPro" id="IPR043131">
    <property type="entry name" value="BCAT-like_N"/>
</dbReference>
<dbReference type="GO" id="GO:0008652">
    <property type="term" value="P:amino acid biosynthetic process"/>
    <property type="evidence" value="ECO:0007669"/>
    <property type="project" value="UniProtKB-ARBA"/>
</dbReference>
<proteinExistence type="inferred from homology"/>
<gene>
    <name evidence="4" type="ordered locus">Sfum_3207</name>
</gene>
<dbReference type="RefSeq" id="WP_011700005.1">
    <property type="nucleotide sequence ID" value="NC_008554.1"/>
</dbReference>
<sequence>MSIRRLSFDEVIDRLLLLKEPFHKDYLAMYSSWYGGIITDPALMMVPVDDHMVHRGDGIFEAFKCVNWKVYGLHRHLARLERSAKASMLDLPMSRIQLEEIVLCTIAAASEPDSLVKLLVSRGPGGLSANPYECPARQVYVIVSRLNLPPEEKYLEGVKLISSNVPIKQEYLANIKSCNYLPNALMKKESEDAGADFAVSIDDRGFLGEGPTENIGIITKKREFLVPRFHRVLRGTTITRVMELAQPMVASGELSDVREADITVEQAHEAAEIIMFGTTFDVLSVVDFDGRQVGEGKPGPIYRVFREILNRDIRECREMLTPVKE</sequence>
<dbReference type="PANTHER" id="PTHR42743:SF22">
    <property type="entry name" value="D-AMINO-ACID TRANSAMINASE, CHLOROPLASTIC"/>
    <property type="match status" value="1"/>
</dbReference>
<dbReference type="InterPro" id="IPR043132">
    <property type="entry name" value="BCAT-like_C"/>
</dbReference>
<comment type="similarity">
    <text evidence="2">Belongs to the class-IV pyridoxal-phosphate-dependent aminotransferase family.</text>
</comment>
<dbReference type="Gene3D" id="3.30.470.10">
    <property type="match status" value="1"/>
</dbReference>
<dbReference type="AlphaFoldDB" id="A0LN78"/>
<organism evidence="4 5">
    <name type="scientific">Syntrophobacter fumaroxidans (strain DSM 10017 / MPOB)</name>
    <dbReference type="NCBI Taxonomy" id="335543"/>
    <lineage>
        <taxon>Bacteria</taxon>
        <taxon>Pseudomonadati</taxon>
        <taxon>Thermodesulfobacteriota</taxon>
        <taxon>Syntrophobacteria</taxon>
        <taxon>Syntrophobacterales</taxon>
        <taxon>Syntrophobacteraceae</taxon>
        <taxon>Syntrophobacter</taxon>
    </lineage>
</organism>
<dbReference type="Proteomes" id="UP000001784">
    <property type="component" value="Chromosome"/>
</dbReference>
<dbReference type="eggNOG" id="COG0115">
    <property type="taxonomic scope" value="Bacteria"/>
</dbReference>
<evidence type="ECO:0000256" key="2">
    <source>
        <dbReference type="ARBA" id="ARBA00009320"/>
    </source>
</evidence>
<dbReference type="InParanoid" id="A0LN78"/>
<dbReference type="InterPro" id="IPR036038">
    <property type="entry name" value="Aminotransferase-like"/>
</dbReference>
<name>A0LN78_SYNFM</name>